<feature type="domain" description="ABC transmembrane type-1" evidence="11">
    <location>
        <begin position="22"/>
        <end position="285"/>
    </location>
</feature>
<dbReference type="InterPro" id="IPR036640">
    <property type="entry name" value="ABC1_TM_sf"/>
</dbReference>
<dbReference type="FunFam" id="3.40.50.300:FF:000221">
    <property type="entry name" value="Multidrug ABC transporter ATP-binding protein"/>
    <property type="match status" value="1"/>
</dbReference>
<feature type="domain" description="ABC transporter" evidence="10">
    <location>
        <begin position="341"/>
        <end position="573"/>
    </location>
</feature>
<keyword evidence="3" id="KW-1003">Cell membrane</keyword>
<evidence type="ECO:0000256" key="9">
    <source>
        <dbReference type="SAM" id="Phobius"/>
    </source>
</evidence>
<protein>
    <submittedName>
        <fullName evidence="12">ABC transporter ATP-binding protein</fullName>
    </submittedName>
</protein>
<dbReference type="PANTHER" id="PTHR24221:SF503">
    <property type="entry name" value="MITOCHONDRIAL POTASSIUM CHANNEL ATP-BINDING SUBUNIT"/>
    <property type="match status" value="1"/>
</dbReference>
<dbReference type="PANTHER" id="PTHR24221">
    <property type="entry name" value="ATP-BINDING CASSETTE SUB-FAMILY B"/>
    <property type="match status" value="1"/>
</dbReference>
<dbReference type="EMBL" id="CP043315">
    <property type="protein sequence ID" value="QEK37937.1"/>
    <property type="molecule type" value="Genomic_DNA"/>
</dbReference>
<accession>A0A5C0UE07</accession>
<proteinExistence type="predicted"/>
<evidence type="ECO:0000256" key="7">
    <source>
        <dbReference type="ARBA" id="ARBA00022989"/>
    </source>
</evidence>
<feature type="transmembrane region" description="Helical" evidence="9">
    <location>
        <begin position="20"/>
        <end position="42"/>
    </location>
</feature>
<keyword evidence="8 9" id="KW-0472">Membrane</keyword>
<reference evidence="12 13" key="1">
    <citation type="submission" date="2019-08" db="EMBL/GenBank/DDBJ databases">
        <title>Highly reduced genomes of protist endosymbionts show evolutionary convergence.</title>
        <authorList>
            <person name="George E."/>
            <person name="Husnik F."/>
            <person name="Tashyreva D."/>
            <person name="Prokopchuk G."/>
            <person name="Horak A."/>
            <person name="Kwong W.K."/>
            <person name="Lukes J."/>
            <person name="Keeling P.J."/>
        </authorList>
    </citation>
    <scope>NUCLEOTIDE SEQUENCE [LARGE SCALE GENOMIC DNA]</scope>
    <source>
        <strain evidence="12">1605</strain>
    </source>
</reference>
<dbReference type="GO" id="GO:0016887">
    <property type="term" value="F:ATP hydrolysis activity"/>
    <property type="evidence" value="ECO:0007669"/>
    <property type="project" value="InterPro"/>
</dbReference>
<dbReference type="Gene3D" id="3.40.50.300">
    <property type="entry name" value="P-loop containing nucleotide triphosphate hydrolases"/>
    <property type="match status" value="1"/>
</dbReference>
<comment type="subcellular location">
    <subcellularLocation>
        <location evidence="1">Cell membrane</location>
        <topology evidence="1">Multi-pass membrane protein</topology>
    </subcellularLocation>
</comment>
<dbReference type="Proteomes" id="UP000325155">
    <property type="component" value="Chromosome"/>
</dbReference>
<keyword evidence="4 9" id="KW-0812">Transmembrane</keyword>
<evidence type="ECO:0000256" key="5">
    <source>
        <dbReference type="ARBA" id="ARBA00022741"/>
    </source>
</evidence>
<evidence type="ECO:0000256" key="3">
    <source>
        <dbReference type="ARBA" id="ARBA00022475"/>
    </source>
</evidence>
<dbReference type="InterPro" id="IPR039421">
    <property type="entry name" value="Type_1_exporter"/>
</dbReference>
<evidence type="ECO:0000313" key="13">
    <source>
        <dbReference type="Proteomes" id="UP000325155"/>
    </source>
</evidence>
<evidence type="ECO:0000259" key="10">
    <source>
        <dbReference type="PROSITE" id="PS50893"/>
    </source>
</evidence>
<dbReference type="RefSeq" id="WP_148980784.1">
    <property type="nucleotide sequence ID" value="NZ_CP043315.1"/>
</dbReference>
<dbReference type="GO" id="GO:0140359">
    <property type="term" value="F:ABC-type transporter activity"/>
    <property type="evidence" value="ECO:0007669"/>
    <property type="project" value="InterPro"/>
</dbReference>
<dbReference type="Gene3D" id="1.20.1560.10">
    <property type="entry name" value="ABC transporter type 1, transmembrane domain"/>
    <property type="match status" value="1"/>
</dbReference>
<dbReference type="PROSITE" id="PS00211">
    <property type="entry name" value="ABC_TRANSPORTER_1"/>
    <property type="match status" value="1"/>
</dbReference>
<keyword evidence="13" id="KW-1185">Reference proteome</keyword>
<dbReference type="GO" id="GO:0005524">
    <property type="term" value="F:ATP binding"/>
    <property type="evidence" value="ECO:0007669"/>
    <property type="project" value="UniProtKB-KW"/>
</dbReference>
<keyword evidence="5" id="KW-0547">Nucleotide-binding</keyword>
<keyword evidence="7 9" id="KW-1133">Transmembrane helix</keyword>
<dbReference type="AlphaFoldDB" id="A0A5C0UE07"/>
<keyword evidence="2" id="KW-0813">Transport</keyword>
<feature type="transmembrane region" description="Helical" evidence="9">
    <location>
        <begin position="167"/>
        <end position="188"/>
    </location>
</feature>
<dbReference type="GO" id="GO:0005886">
    <property type="term" value="C:plasma membrane"/>
    <property type="evidence" value="ECO:0007669"/>
    <property type="project" value="UniProtKB-SubCell"/>
</dbReference>
<dbReference type="SUPFAM" id="SSF52540">
    <property type="entry name" value="P-loop containing nucleoside triphosphate hydrolases"/>
    <property type="match status" value="1"/>
</dbReference>
<dbReference type="InterPro" id="IPR011527">
    <property type="entry name" value="ABC1_TM_dom"/>
</dbReference>
<evidence type="ECO:0000259" key="11">
    <source>
        <dbReference type="PROSITE" id="PS50929"/>
    </source>
</evidence>
<evidence type="ECO:0000256" key="2">
    <source>
        <dbReference type="ARBA" id="ARBA00022448"/>
    </source>
</evidence>
<evidence type="ECO:0000256" key="4">
    <source>
        <dbReference type="ARBA" id="ARBA00022692"/>
    </source>
</evidence>
<dbReference type="Pfam" id="PF00664">
    <property type="entry name" value="ABC_membrane"/>
    <property type="match status" value="1"/>
</dbReference>
<evidence type="ECO:0000313" key="12">
    <source>
        <dbReference type="EMBL" id="QEK37937.1"/>
    </source>
</evidence>
<dbReference type="InterPro" id="IPR027417">
    <property type="entry name" value="P-loop_NTPase"/>
</dbReference>
<name>A0A5C0UE07_9PROT</name>
<keyword evidence="6 12" id="KW-0067">ATP-binding</keyword>
<dbReference type="PROSITE" id="PS50929">
    <property type="entry name" value="ABC_TM1F"/>
    <property type="match status" value="1"/>
</dbReference>
<feature type="transmembrane region" description="Helical" evidence="9">
    <location>
        <begin position="245"/>
        <end position="269"/>
    </location>
</feature>
<dbReference type="InterPro" id="IPR003593">
    <property type="entry name" value="AAA+_ATPase"/>
</dbReference>
<evidence type="ECO:0000256" key="6">
    <source>
        <dbReference type="ARBA" id="ARBA00022840"/>
    </source>
</evidence>
<dbReference type="Pfam" id="PF00005">
    <property type="entry name" value="ABC_tran"/>
    <property type="match status" value="1"/>
</dbReference>
<dbReference type="KEGG" id="cip:FZC35_00890"/>
<dbReference type="PROSITE" id="PS50893">
    <property type="entry name" value="ABC_TRANSPORTER_2"/>
    <property type="match status" value="1"/>
</dbReference>
<evidence type="ECO:0000256" key="8">
    <source>
        <dbReference type="ARBA" id="ARBA00023136"/>
    </source>
</evidence>
<dbReference type="InterPro" id="IPR017871">
    <property type="entry name" value="ABC_transporter-like_CS"/>
</dbReference>
<organism evidence="12 13">
    <name type="scientific">Candidatus Cytomitobacter indipagum</name>
    <dbReference type="NCBI Taxonomy" id="2601575"/>
    <lineage>
        <taxon>Bacteria</taxon>
        <taxon>Pseudomonadati</taxon>
        <taxon>Pseudomonadota</taxon>
        <taxon>Alphaproteobacteria</taxon>
        <taxon>Holosporales</taxon>
        <taxon>Holosporaceae</taxon>
        <taxon>Candidatus Cytomitobacter</taxon>
    </lineage>
</organism>
<dbReference type="InterPro" id="IPR003439">
    <property type="entry name" value="ABC_transporter-like_ATP-bd"/>
</dbReference>
<dbReference type="SUPFAM" id="SSF90123">
    <property type="entry name" value="ABC transporter transmembrane region"/>
    <property type="match status" value="1"/>
</dbReference>
<dbReference type="OrthoDB" id="9808328at2"/>
<evidence type="ECO:0000256" key="1">
    <source>
        <dbReference type="ARBA" id="ARBA00004651"/>
    </source>
</evidence>
<gene>
    <name evidence="12" type="ORF">FZC35_00890</name>
</gene>
<sequence length="577" mass="66226">MKRINLIEFLHNAIKPYRLIFAGVILCVGISSLSVYGFFWSIKYLLDTLSECTKDMSKIGNAYKFSALSISFIAAYELSARIREYLQLKMIPNIKKNIIDEVAGKTFSYSYNFFQNFTPTKFVYSAFQVSESTSDLFVDYIVDFLKTGFSLTLACITLFYVNSTLGYLGISWILIWMLSSVLLSKITYSMSYKLSDLRSSLSAKWTNTFDNIDSVFVYNGVEKELEKNKAYSEKVMNQDRKLYKFILLIFSSQSVVTVLITIFAFFYMLRLFKYGLTTPGDFMLVGEIIHNISHNLWEFAQDLSWLISDIGRIRQGLDMAHSDSIQRENQIQKINFSNYDISMQDISFSYNDKEVFSHDGILKIKQGSKIALVGSSGSGKSTFVRLLLGLIYPQKGEIFLGQNKTSHMNEYELRENFALIPQDPKVFEDTILSNIRYGSFESTKDEAMEASQKAQIHDFIMTLPKQYETEIKNNSLSGGQRQRLMIARGLLRNAKIFIFDESTSALDTITERDILNAIEEIDPSKTKFIIAHRLYTIKNADHILVFDDGKIVQQGNHESLISKEGLYKELYQIQTDK</sequence>
<dbReference type="SMART" id="SM00382">
    <property type="entry name" value="AAA"/>
    <property type="match status" value="1"/>
</dbReference>